<dbReference type="InterPro" id="IPR024002">
    <property type="entry name" value="For/NO2_transpt_CS"/>
</dbReference>
<dbReference type="Pfam" id="PF01226">
    <property type="entry name" value="Form_Nir_trans"/>
    <property type="match status" value="1"/>
</dbReference>
<gene>
    <name evidence="8" type="ORF">NAEGRDRAFT_73782</name>
</gene>
<feature type="transmembrane region" description="Helical" evidence="7">
    <location>
        <begin position="244"/>
        <end position="264"/>
    </location>
</feature>
<dbReference type="OMA" id="ATWMANA"/>
<dbReference type="VEuPathDB" id="AmoebaDB:NAEGRDRAFT_73782"/>
<evidence type="ECO:0000256" key="6">
    <source>
        <dbReference type="SAM" id="MobiDB-lite"/>
    </source>
</evidence>
<feature type="transmembrane region" description="Helical" evidence="7">
    <location>
        <begin position="107"/>
        <end position="129"/>
    </location>
</feature>
<dbReference type="PANTHER" id="PTHR30520:SF6">
    <property type="entry name" value="FORMATE_NITRATE FAMILY TRANSPORTER (EUROFUNG)"/>
    <property type="match status" value="1"/>
</dbReference>
<dbReference type="AlphaFoldDB" id="D2VXK6"/>
<dbReference type="Proteomes" id="UP000006671">
    <property type="component" value="Unassembled WGS sequence"/>
</dbReference>
<dbReference type="RefSeq" id="XP_002671200.1">
    <property type="nucleotide sequence ID" value="XM_002671154.1"/>
</dbReference>
<feature type="transmembrane region" description="Helical" evidence="7">
    <location>
        <begin position="320"/>
        <end position="342"/>
    </location>
</feature>
<dbReference type="KEGG" id="ngr:NAEGRDRAFT_73782"/>
<dbReference type="InterPro" id="IPR023271">
    <property type="entry name" value="Aquaporin-like"/>
</dbReference>
<evidence type="ECO:0000256" key="2">
    <source>
        <dbReference type="ARBA" id="ARBA00022692"/>
    </source>
</evidence>
<proteinExistence type="inferred from homology"/>
<dbReference type="OrthoDB" id="4829at2759"/>
<feature type="region of interest" description="Disordered" evidence="6">
    <location>
        <begin position="1"/>
        <end position="67"/>
    </location>
</feature>
<feature type="compositionally biased region" description="Acidic residues" evidence="6">
    <location>
        <begin position="1"/>
        <end position="10"/>
    </location>
</feature>
<feature type="transmembrane region" description="Helical" evidence="7">
    <location>
        <begin position="149"/>
        <end position="178"/>
    </location>
</feature>
<organism evidence="9">
    <name type="scientific">Naegleria gruberi</name>
    <name type="common">Amoeba</name>
    <dbReference type="NCBI Taxonomy" id="5762"/>
    <lineage>
        <taxon>Eukaryota</taxon>
        <taxon>Discoba</taxon>
        <taxon>Heterolobosea</taxon>
        <taxon>Tetramitia</taxon>
        <taxon>Eutetramitia</taxon>
        <taxon>Vahlkampfiidae</taxon>
        <taxon>Naegleria</taxon>
    </lineage>
</organism>
<evidence type="ECO:0000256" key="7">
    <source>
        <dbReference type="SAM" id="Phobius"/>
    </source>
</evidence>
<feature type="transmembrane region" description="Helical" evidence="7">
    <location>
        <begin position="276"/>
        <end position="300"/>
    </location>
</feature>
<dbReference type="STRING" id="5762.D2VXK6"/>
<comment type="subcellular location">
    <subcellularLocation>
        <location evidence="1">Membrane</location>
        <topology evidence="1">Multi-pass membrane protein</topology>
    </subcellularLocation>
</comment>
<dbReference type="GeneID" id="8858300"/>
<feature type="compositionally biased region" description="Polar residues" evidence="6">
    <location>
        <begin position="19"/>
        <end position="40"/>
    </location>
</feature>
<dbReference type="GO" id="GO:0005886">
    <property type="term" value="C:plasma membrane"/>
    <property type="evidence" value="ECO:0007669"/>
    <property type="project" value="TreeGrafter"/>
</dbReference>
<dbReference type="GO" id="GO:0015499">
    <property type="term" value="F:formate transmembrane transporter activity"/>
    <property type="evidence" value="ECO:0007669"/>
    <property type="project" value="TreeGrafter"/>
</dbReference>
<feature type="transmembrane region" description="Helical" evidence="7">
    <location>
        <begin position="199"/>
        <end position="219"/>
    </location>
</feature>
<keyword evidence="2 7" id="KW-0812">Transmembrane</keyword>
<protein>
    <submittedName>
        <fullName evidence="8">Predicted protein</fullName>
    </submittedName>
</protein>
<evidence type="ECO:0000256" key="5">
    <source>
        <dbReference type="ARBA" id="ARBA00049660"/>
    </source>
</evidence>
<evidence type="ECO:0000313" key="9">
    <source>
        <dbReference type="Proteomes" id="UP000006671"/>
    </source>
</evidence>
<sequence>MTSTICEEETNQTNVEQQLSTSSSINNTPLSDTVETNQGANIGETKKMGETNHANKRKSQNQHKREETPIIYKVKTPEIILFNSPKMVLERMKVDGIRKSKLTVDQIIILSLFAGLFIGLACAMAILIGGNVPDLEEKNPGLQKLLSGAVFPIGLILIAMTGSELFTGNVLVLLVALFSRKWRAKKFLLQYTQFSKNLFVSYLFNCLGAFLFAYFFVYLPQPCCSAYWIKYIQNMSVAKTTKTFGNLVLLAIICNMLVTVSVFCCNAATTLGGKFLGIWFPLMTFVCLGFEHSIANAFYIPLGMLYGANVTGYDFLIGNLLPVTIGNIIGGAIINGCLLYYVHDFRVRHHRAIFNFAEKIWEKIKKRKENTESNTSSSIELSESKENMV</sequence>
<evidence type="ECO:0000256" key="4">
    <source>
        <dbReference type="ARBA" id="ARBA00023136"/>
    </source>
</evidence>
<keyword evidence="3 7" id="KW-1133">Transmembrane helix</keyword>
<keyword evidence="9" id="KW-1185">Reference proteome</keyword>
<dbReference type="eggNOG" id="ENOG502S3A5">
    <property type="taxonomic scope" value="Eukaryota"/>
</dbReference>
<dbReference type="PANTHER" id="PTHR30520">
    <property type="entry name" value="FORMATE TRANSPORTER-RELATED"/>
    <property type="match status" value="1"/>
</dbReference>
<dbReference type="Gene3D" id="1.20.1080.10">
    <property type="entry name" value="Glycerol uptake facilitator protein"/>
    <property type="match status" value="1"/>
</dbReference>
<evidence type="ECO:0000313" key="8">
    <source>
        <dbReference type="EMBL" id="EFC38456.1"/>
    </source>
</evidence>
<dbReference type="EMBL" id="GG738907">
    <property type="protein sequence ID" value="EFC38456.1"/>
    <property type="molecule type" value="Genomic_DNA"/>
</dbReference>
<comment type="similarity">
    <text evidence="5">Belongs to the FNT transporter (TC 1.A.16) family.</text>
</comment>
<dbReference type="InParanoid" id="D2VXK6"/>
<dbReference type="PROSITE" id="PS01005">
    <property type="entry name" value="FORMATE_NITRITE_TP_1"/>
    <property type="match status" value="1"/>
</dbReference>
<evidence type="ECO:0000256" key="3">
    <source>
        <dbReference type="ARBA" id="ARBA00022989"/>
    </source>
</evidence>
<keyword evidence="4 7" id="KW-0472">Membrane</keyword>
<dbReference type="InterPro" id="IPR000292">
    <property type="entry name" value="For/NO2_transpt"/>
</dbReference>
<reference evidence="8 9" key="1">
    <citation type="journal article" date="2010" name="Cell">
        <title>The genome of Naegleria gruberi illuminates early eukaryotic versatility.</title>
        <authorList>
            <person name="Fritz-Laylin L.K."/>
            <person name="Prochnik S.E."/>
            <person name="Ginger M.L."/>
            <person name="Dacks J.B."/>
            <person name="Carpenter M.L."/>
            <person name="Field M.C."/>
            <person name="Kuo A."/>
            <person name="Paredez A."/>
            <person name="Chapman J."/>
            <person name="Pham J."/>
            <person name="Shu S."/>
            <person name="Neupane R."/>
            <person name="Cipriano M."/>
            <person name="Mancuso J."/>
            <person name="Tu H."/>
            <person name="Salamov A."/>
            <person name="Lindquist E."/>
            <person name="Shapiro H."/>
            <person name="Lucas S."/>
            <person name="Grigoriev I.V."/>
            <person name="Cande W.Z."/>
            <person name="Fulton C."/>
            <person name="Rokhsar D.S."/>
            <person name="Dawson S.C."/>
        </authorList>
    </citation>
    <scope>NUCLEOTIDE SEQUENCE [LARGE SCALE GENOMIC DNA]</scope>
    <source>
        <strain evidence="8 9">NEG-M</strain>
    </source>
</reference>
<evidence type="ECO:0000256" key="1">
    <source>
        <dbReference type="ARBA" id="ARBA00004141"/>
    </source>
</evidence>
<accession>D2VXK6</accession>
<name>D2VXK6_NAEGR</name>